<sequence>MTKGVHGGIKFYRGAAAAARSYVEADRSRADDYYLAEGSGVASRYVADIDGYGEPVVRAAASMDGETYESWVAGYDVETGRPKGGCGRMSRRCGSSKLS</sequence>
<dbReference type="Proteomes" id="UP000564496">
    <property type="component" value="Unassembled WGS sequence"/>
</dbReference>
<dbReference type="EMBL" id="JACBZR010000001">
    <property type="protein sequence ID" value="NYI75876.1"/>
    <property type="molecule type" value="Genomic_DNA"/>
</dbReference>
<dbReference type="RefSeq" id="WP_246321391.1">
    <property type="nucleotide sequence ID" value="NZ_JACBZR010000001.1"/>
</dbReference>
<evidence type="ECO:0000313" key="1">
    <source>
        <dbReference type="EMBL" id="NYI75876.1"/>
    </source>
</evidence>
<gene>
    <name evidence="1" type="ORF">BJ988_000524</name>
</gene>
<organism evidence="1 2">
    <name type="scientific">Nocardioides panzhihuensis</name>
    <dbReference type="NCBI Taxonomy" id="860243"/>
    <lineage>
        <taxon>Bacteria</taxon>
        <taxon>Bacillati</taxon>
        <taxon>Actinomycetota</taxon>
        <taxon>Actinomycetes</taxon>
        <taxon>Propionibacteriales</taxon>
        <taxon>Nocardioidaceae</taxon>
        <taxon>Nocardioides</taxon>
    </lineage>
</organism>
<protein>
    <recommendedName>
        <fullName evidence="3">TrwC relaxase domain-containing protein</fullName>
    </recommendedName>
</protein>
<evidence type="ECO:0008006" key="3">
    <source>
        <dbReference type="Google" id="ProtNLM"/>
    </source>
</evidence>
<proteinExistence type="predicted"/>
<dbReference type="AlphaFoldDB" id="A0A7Z0IQI4"/>
<comment type="caution">
    <text evidence="1">The sequence shown here is derived from an EMBL/GenBank/DDBJ whole genome shotgun (WGS) entry which is preliminary data.</text>
</comment>
<evidence type="ECO:0000313" key="2">
    <source>
        <dbReference type="Proteomes" id="UP000564496"/>
    </source>
</evidence>
<reference evidence="1 2" key="1">
    <citation type="submission" date="2020-07" db="EMBL/GenBank/DDBJ databases">
        <title>Sequencing the genomes of 1000 actinobacteria strains.</title>
        <authorList>
            <person name="Klenk H.-P."/>
        </authorList>
    </citation>
    <scope>NUCLEOTIDE SEQUENCE [LARGE SCALE GENOMIC DNA]</scope>
    <source>
        <strain evidence="1 2">DSM 26487</strain>
    </source>
</reference>
<name>A0A7Z0IQI4_9ACTN</name>
<keyword evidence="2" id="KW-1185">Reference proteome</keyword>
<accession>A0A7Z0IQI4</accession>